<feature type="transmembrane region" description="Helical" evidence="1">
    <location>
        <begin position="168"/>
        <end position="194"/>
    </location>
</feature>
<accession>A0ABU1T1Z9</accession>
<evidence type="ECO:0000256" key="1">
    <source>
        <dbReference type="SAM" id="Phobius"/>
    </source>
</evidence>
<gene>
    <name evidence="2" type="ORF">J2S36_000930</name>
</gene>
<keyword evidence="1" id="KW-1133">Transmembrane helix</keyword>
<keyword evidence="3" id="KW-1185">Reference proteome</keyword>
<feature type="transmembrane region" description="Helical" evidence="1">
    <location>
        <begin position="291"/>
        <end position="311"/>
    </location>
</feature>
<keyword evidence="1" id="KW-0472">Membrane</keyword>
<name>A0ABU1T1Z9_9ACTO</name>
<feature type="transmembrane region" description="Helical" evidence="1">
    <location>
        <begin position="129"/>
        <end position="148"/>
    </location>
</feature>
<organism evidence="2 3">
    <name type="scientific">Arcanobacterium hippocoleae</name>
    <dbReference type="NCBI Taxonomy" id="149017"/>
    <lineage>
        <taxon>Bacteria</taxon>
        <taxon>Bacillati</taxon>
        <taxon>Actinomycetota</taxon>
        <taxon>Actinomycetes</taxon>
        <taxon>Actinomycetales</taxon>
        <taxon>Actinomycetaceae</taxon>
        <taxon>Arcanobacterium</taxon>
    </lineage>
</organism>
<proteinExistence type="predicted"/>
<comment type="caution">
    <text evidence="2">The sequence shown here is derived from an EMBL/GenBank/DDBJ whole genome shotgun (WGS) entry which is preliminary data.</text>
</comment>
<evidence type="ECO:0008006" key="4">
    <source>
        <dbReference type="Google" id="ProtNLM"/>
    </source>
</evidence>
<protein>
    <recommendedName>
        <fullName evidence="4">Bacterial membrane flanked domain protein</fullName>
    </recommendedName>
</protein>
<keyword evidence="1" id="KW-0812">Transmembrane</keyword>
<evidence type="ECO:0000313" key="3">
    <source>
        <dbReference type="Proteomes" id="UP001266099"/>
    </source>
</evidence>
<feature type="transmembrane region" description="Helical" evidence="1">
    <location>
        <begin position="317"/>
        <end position="333"/>
    </location>
</feature>
<evidence type="ECO:0000313" key="2">
    <source>
        <dbReference type="EMBL" id="MDR6939387.1"/>
    </source>
</evidence>
<sequence length="411" mass="46899">MYVIFYDWCAYSYEVDEVGVRSIRSFVAKSSACIRWQDVASISISNDLILRLCNIVRIEISAKGSGVEPICIYGVDSNIAQIIDEWQRSCLMRAWDSDPNDLAPKSDSCRVLTAGLTPWECVGITFSHLYFLPLLSLVFGCFQFFFLGEQYSPDMLASVRIFFGHFSIVEQFAVVCLVVAIAIVLESVIVWLGFSNARSEIEGRQIRYSKGLVASGVQSIPIDEVEVITISQNPLMALLGRFNVAVLGFNFASKDYSSGRIATFVKYAQLQEILAVFNVNDFSFHRGKWTYLMRLMVFAAATSGAFLMLVFLCGNRFALVITLMSIVVSYAFFNRSRTFDNRCADTQWLYIEKAYLRLKGVYLRTSELHPRYEVVLATNTRKLIKLTVISFLGRMVHRRFLWRVYWPRSRP</sequence>
<dbReference type="Proteomes" id="UP001266099">
    <property type="component" value="Unassembled WGS sequence"/>
</dbReference>
<dbReference type="RefSeq" id="WP_309956036.1">
    <property type="nucleotide sequence ID" value="NZ_JAVDUJ010000001.1"/>
</dbReference>
<dbReference type="PANTHER" id="PTHR34473">
    <property type="entry name" value="UPF0699 TRANSMEMBRANE PROTEIN YDBS"/>
    <property type="match status" value="1"/>
</dbReference>
<dbReference type="PANTHER" id="PTHR34473:SF2">
    <property type="entry name" value="UPF0699 TRANSMEMBRANE PROTEIN YDBT"/>
    <property type="match status" value="1"/>
</dbReference>
<reference evidence="2 3" key="1">
    <citation type="submission" date="2023-07" db="EMBL/GenBank/DDBJ databases">
        <title>Sequencing the genomes of 1000 actinobacteria strains.</title>
        <authorList>
            <person name="Klenk H.-P."/>
        </authorList>
    </citation>
    <scope>NUCLEOTIDE SEQUENCE [LARGE SCALE GENOMIC DNA]</scope>
    <source>
        <strain evidence="2 3">DSM 15539</strain>
    </source>
</reference>
<dbReference type="EMBL" id="JAVDUJ010000001">
    <property type="protein sequence ID" value="MDR6939387.1"/>
    <property type="molecule type" value="Genomic_DNA"/>
</dbReference>